<feature type="domain" description="Transposase (putative) gypsy type" evidence="1">
    <location>
        <begin position="74"/>
        <end position="126"/>
    </location>
</feature>
<dbReference type="Pfam" id="PF04195">
    <property type="entry name" value="Transposase_28"/>
    <property type="match status" value="1"/>
</dbReference>
<dbReference type="Proteomes" id="UP001231189">
    <property type="component" value="Unassembled WGS sequence"/>
</dbReference>
<sequence length="127" mass="14091">MASEEFVPTAVPLEDEVEEVGEAGGAPVRVAWDGSNVKPADINWLYKTRQIPPDVSYLLPEGEIEPTPKPDEYVVFVAHFFHGFGLPASDFFNAFLTKYHLQPHHLLANAITLLSSYPTFTEGYLGL</sequence>
<dbReference type="EMBL" id="JAUUTY010000030">
    <property type="protein sequence ID" value="KAK1603501.1"/>
    <property type="molecule type" value="Genomic_DNA"/>
</dbReference>
<comment type="caution">
    <text evidence="2">The sequence shown here is derived from an EMBL/GenBank/DDBJ whole genome shotgun (WGS) entry which is preliminary data.</text>
</comment>
<dbReference type="PANTHER" id="PTHR33026:SF7">
    <property type="entry name" value="OS03G0100275 PROTEIN"/>
    <property type="match status" value="1"/>
</dbReference>
<evidence type="ECO:0000259" key="1">
    <source>
        <dbReference type="Pfam" id="PF04195"/>
    </source>
</evidence>
<reference evidence="2" key="1">
    <citation type="submission" date="2023-07" db="EMBL/GenBank/DDBJ databases">
        <title>A chromosome-level genome assembly of Lolium multiflorum.</title>
        <authorList>
            <person name="Chen Y."/>
            <person name="Copetti D."/>
            <person name="Kolliker R."/>
            <person name="Studer B."/>
        </authorList>
    </citation>
    <scope>NUCLEOTIDE SEQUENCE</scope>
    <source>
        <strain evidence="2">02402/16</strain>
        <tissue evidence="2">Leaf</tissue>
    </source>
</reference>
<dbReference type="InterPro" id="IPR007321">
    <property type="entry name" value="Transposase_28"/>
</dbReference>
<name>A0AAD8VFT0_LOLMU</name>
<dbReference type="AlphaFoldDB" id="A0AAD8VFT0"/>
<gene>
    <name evidence="2" type="ORF">QYE76_037148</name>
</gene>
<protein>
    <recommendedName>
        <fullName evidence="1">Transposase (putative) gypsy type domain-containing protein</fullName>
    </recommendedName>
</protein>
<accession>A0AAD8VFT0</accession>
<proteinExistence type="predicted"/>
<evidence type="ECO:0000313" key="2">
    <source>
        <dbReference type="EMBL" id="KAK1603501.1"/>
    </source>
</evidence>
<keyword evidence="3" id="KW-1185">Reference proteome</keyword>
<organism evidence="2 3">
    <name type="scientific">Lolium multiflorum</name>
    <name type="common">Italian ryegrass</name>
    <name type="synonym">Lolium perenne subsp. multiflorum</name>
    <dbReference type="NCBI Taxonomy" id="4521"/>
    <lineage>
        <taxon>Eukaryota</taxon>
        <taxon>Viridiplantae</taxon>
        <taxon>Streptophyta</taxon>
        <taxon>Embryophyta</taxon>
        <taxon>Tracheophyta</taxon>
        <taxon>Spermatophyta</taxon>
        <taxon>Magnoliopsida</taxon>
        <taxon>Liliopsida</taxon>
        <taxon>Poales</taxon>
        <taxon>Poaceae</taxon>
        <taxon>BOP clade</taxon>
        <taxon>Pooideae</taxon>
        <taxon>Poodae</taxon>
        <taxon>Poeae</taxon>
        <taxon>Poeae Chloroplast Group 2 (Poeae type)</taxon>
        <taxon>Loliodinae</taxon>
        <taxon>Loliinae</taxon>
        <taxon>Lolium</taxon>
    </lineage>
</organism>
<evidence type="ECO:0000313" key="3">
    <source>
        <dbReference type="Proteomes" id="UP001231189"/>
    </source>
</evidence>
<dbReference type="PANTHER" id="PTHR33026">
    <property type="entry name" value="OS06G0360600 PROTEIN"/>
    <property type="match status" value="1"/>
</dbReference>